<sequence>MTHVATELAPWVNLEKYPISELDGLAGRALVDEARASFNDTSLVVLEDFLRPEAARQVATRSLKDAESLGFRFTGSNDVFLGTGEPAAPVHGQVGREHTKTTLAYDRIDESSPLKALYQRAGARVRPPGRGRTGVPLRRSAGRHDAPCAPRR</sequence>
<feature type="compositionally biased region" description="Low complexity" evidence="1">
    <location>
        <begin position="120"/>
        <end position="139"/>
    </location>
</feature>
<comment type="caution">
    <text evidence="2">The sequence shown here is derived from an EMBL/GenBank/DDBJ whole genome shotgun (WGS) entry which is preliminary data.</text>
</comment>
<dbReference type="RefSeq" id="WP_143179797.1">
    <property type="nucleotide sequence ID" value="NZ_FRBK01000034.1"/>
</dbReference>
<organism evidence="2 3">
    <name type="scientific">Streptomyces yunnanensis</name>
    <dbReference type="NCBI Taxonomy" id="156453"/>
    <lineage>
        <taxon>Bacteria</taxon>
        <taxon>Bacillati</taxon>
        <taxon>Actinomycetota</taxon>
        <taxon>Actinomycetes</taxon>
        <taxon>Kitasatosporales</taxon>
        <taxon>Streptomycetaceae</taxon>
        <taxon>Streptomyces</taxon>
    </lineage>
</organism>
<evidence type="ECO:0000256" key="1">
    <source>
        <dbReference type="SAM" id="MobiDB-lite"/>
    </source>
</evidence>
<protein>
    <submittedName>
        <fullName evidence="2">Uncharacterized protein</fullName>
    </submittedName>
</protein>
<dbReference type="AlphaFoldDB" id="A0A9X8N941"/>
<name>A0A9X8N941_9ACTN</name>
<feature type="region of interest" description="Disordered" evidence="1">
    <location>
        <begin position="119"/>
        <end position="152"/>
    </location>
</feature>
<reference evidence="3" key="1">
    <citation type="submission" date="2016-11" db="EMBL/GenBank/DDBJ databases">
        <authorList>
            <person name="Jaros S."/>
            <person name="Januszkiewicz K."/>
            <person name="Wedrychowicz H."/>
        </authorList>
    </citation>
    <scope>NUCLEOTIDE SEQUENCE [LARGE SCALE GENOMIC DNA]</scope>
    <source>
        <strain evidence="3">CGMCC 4.3555</strain>
    </source>
</reference>
<dbReference type="Proteomes" id="UP000184388">
    <property type="component" value="Unassembled WGS sequence"/>
</dbReference>
<evidence type="ECO:0000313" key="3">
    <source>
        <dbReference type="Proteomes" id="UP000184388"/>
    </source>
</evidence>
<gene>
    <name evidence="2" type="ORF">SAMN05216268_13410</name>
</gene>
<proteinExistence type="predicted"/>
<dbReference type="EMBL" id="FRBK01000034">
    <property type="protein sequence ID" value="SHN31390.1"/>
    <property type="molecule type" value="Genomic_DNA"/>
</dbReference>
<accession>A0A9X8N941</accession>
<evidence type="ECO:0000313" key="2">
    <source>
        <dbReference type="EMBL" id="SHN31390.1"/>
    </source>
</evidence>